<dbReference type="Pfam" id="PF06585">
    <property type="entry name" value="JHBP"/>
    <property type="match status" value="1"/>
</dbReference>
<comment type="caution">
    <text evidence="2">The sequence shown here is derived from an EMBL/GenBank/DDBJ whole genome shotgun (WGS) entry which is preliminary data.</text>
</comment>
<dbReference type="PANTHER" id="PTHR11008:SF32">
    <property type="entry name" value="CIRCADIAN CLOCK-CONTROLLED PROTEIN DAYWAKE-RELATED"/>
    <property type="match status" value="1"/>
</dbReference>
<dbReference type="AlphaFoldDB" id="A0ABD2NFD0"/>
<dbReference type="EMBL" id="JABFTP020000103">
    <property type="protein sequence ID" value="KAL3277269.1"/>
    <property type="molecule type" value="Genomic_DNA"/>
</dbReference>
<dbReference type="InterPro" id="IPR010562">
    <property type="entry name" value="Haemolymph_juvenile_hormone-bd"/>
</dbReference>
<gene>
    <name evidence="2" type="ORF">HHI36_012620</name>
</gene>
<dbReference type="InterPro" id="IPR038606">
    <property type="entry name" value="To_sf"/>
</dbReference>
<accession>A0ABD2NFD0</accession>
<feature type="signal peptide" evidence="1">
    <location>
        <begin position="1"/>
        <end position="20"/>
    </location>
</feature>
<evidence type="ECO:0000313" key="3">
    <source>
        <dbReference type="Proteomes" id="UP001516400"/>
    </source>
</evidence>
<keyword evidence="1" id="KW-0732">Signal</keyword>
<dbReference type="SMART" id="SM00700">
    <property type="entry name" value="JHBP"/>
    <property type="match status" value="1"/>
</dbReference>
<protein>
    <submittedName>
        <fullName evidence="2">Uncharacterized protein</fullName>
    </submittedName>
</protein>
<evidence type="ECO:0000256" key="1">
    <source>
        <dbReference type="SAM" id="SignalP"/>
    </source>
</evidence>
<name>A0ABD2NFD0_9CUCU</name>
<dbReference type="Proteomes" id="UP001516400">
    <property type="component" value="Unassembled WGS sequence"/>
</dbReference>
<sequence length="250" mass="27964">MSRTGFLIVISFLCVFESYQKQLPNYIRKCSLKHNLRECAIKSANDAIPFIVKGDPAYDIPNLSPLRIPFMSLIKTKDMSLNLTDVNIQGLDQAKLIDFVPANVDKMLFDIVLAIPKVTINADYSIDGKIMIMPVNAKGRISLFLNNGVYTYTVVIKAVEINGENHYQIEGQKLEFRFDKISSDLESLTSTDETIGSFPVEQVNELLNENWNTLLRDFGPLVSDAVSSLIQQIMNGIARDVPANGVFLPD</sequence>
<dbReference type="PANTHER" id="PTHR11008">
    <property type="entry name" value="PROTEIN TAKEOUT-LIKE PROTEIN"/>
    <property type="match status" value="1"/>
</dbReference>
<feature type="chain" id="PRO_5044844422" evidence="1">
    <location>
        <begin position="21"/>
        <end position="250"/>
    </location>
</feature>
<keyword evidence="3" id="KW-1185">Reference proteome</keyword>
<organism evidence="2 3">
    <name type="scientific">Cryptolaemus montrouzieri</name>
    <dbReference type="NCBI Taxonomy" id="559131"/>
    <lineage>
        <taxon>Eukaryota</taxon>
        <taxon>Metazoa</taxon>
        <taxon>Ecdysozoa</taxon>
        <taxon>Arthropoda</taxon>
        <taxon>Hexapoda</taxon>
        <taxon>Insecta</taxon>
        <taxon>Pterygota</taxon>
        <taxon>Neoptera</taxon>
        <taxon>Endopterygota</taxon>
        <taxon>Coleoptera</taxon>
        <taxon>Polyphaga</taxon>
        <taxon>Cucujiformia</taxon>
        <taxon>Coccinelloidea</taxon>
        <taxon>Coccinellidae</taxon>
        <taxon>Scymninae</taxon>
        <taxon>Scymnini</taxon>
        <taxon>Cryptolaemus</taxon>
    </lineage>
</organism>
<reference evidence="2 3" key="1">
    <citation type="journal article" date="2021" name="BMC Biol.">
        <title>Horizontally acquired antibacterial genes associated with adaptive radiation of ladybird beetles.</title>
        <authorList>
            <person name="Li H.S."/>
            <person name="Tang X.F."/>
            <person name="Huang Y.H."/>
            <person name="Xu Z.Y."/>
            <person name="Chen M.L."/>
            <person name="Du X.Y."/>
            <person name="Qiu B.Y."/>
            <person name="Chen P.T."/>
            <person name="Zhang W."/>
            <person name="Slipinski A."/>
            <person name="Escalona H.E."/>
            <person name="Waterhouse R.M."/>
            <person name="Zwick A."/>
            <person name="Pang H."/>
        </authorList>
    </citation>
    <scope>NUCLEOTIDE SEQUENCE [LARGE SCALE GENOMIC DNA]</scope>
    <source>
        <strain evidence="2">SYSU2018</strain>
    </source>
</reference>
<proteinExistence type="predicted"/>
<dbReference type="Gene3D" id="3.15.10.30">
    <property type="entry name" value="Haemolymph juvenile hormone binding protein"/>
    <property type="match status" value="1"/>
</dbReference>
<evidence type="ECO:0000313" key="2">
    <source>
        <dbReference type="EMBL" id="KAL3277269.1"/>
    </source>
</evidence>